<comment type="similarity">
    <text evidence="7">Belongs to the drug/metabolite transporter (DMT) superfamily. Small multidrug resistance (SMR) (TC 2.A.7.1) family.</text>
</comment>
<accession>A0ABZ1W337</accession>
<dbReference type="EMBL" id="CP108482">
    <property type="protein sequence ID" value="WUS55239.1"/>
    <property type="molecule type" value="Genomic_DNA"/>
</dbReference>
<evidence type="ECO:0000313" key="10">
    <source>
        <dbReference type="Proteomes" id="UP001432014"/>
    </source>
</evidence>
<name>A0ABZ1W337_9ACTN</name>
<protein>
    <submittedName>
        <fullName evidence="9">SMR family transporter</fullName>
    </submittedName>
</protein>
<sequence>MAPGLLNSAAAAGGIYFLSLALRTPAVGVGYTVWAGSGAVGTVLLGAVVRQERITTMKPASFAAILRGVIVLKLAAGA</sequence>
<dbReference type="RefSeq" id="WP_329500141.1">
    <property type="nucleotide sequence ID" value="NZ_CP108460.1"/>
</dbReference>
<keyword evidence="10" id="KW-1185">Reference proteome</keyword>
<keyword evidence="5 8" id="KW-1133">Transmembrane helix</keyword>
<evidence type="ECO:0000256" key="4">
    <source>
        <dbReference type="ARBA" id="ARBA00022692"/>
    </source>
</evidence>
<gene>
    <name evidence="9" type="ORF">OG469_06755</name>
</gene>
<dbReference type="PANTHER" id="PTHR30561:SF0">
    <property type="entry name" value="GUANIDINIUM EXPORTER"/>
    <property type="match status" value="1"/>
</dbReference>
<evidence type="ECO:0000256" key="5">
    <source>
        <dbReference type="ARBA" id="ARBA00022989"/>
    </source>
</evidence>
<dbReference type="InterPro" id="IPR000390">
    <property type="entry name" value="Small_drug/metabolite_transptr"/>
</dbReference>
<organism evidence="9 10">
    <name type="scientific">Kitasatospora herbaricolor</name>
    <dbReference type="NCBI Taxonomy" id="68217"/>
    <lineage>
        <taxon>Bacteria</taxon>
        <taxon>Bacillati</taxon>
        <taxon>Actinomycetota</taxon>
        <taxon>Actinomycetes</taxon>
        <taxon>Kitasatosporales</taxon>
        <taxon>Streptomycetaceae</taxon>
        <taxon>Kitasatospora</taxon>
    </lineage>
</organism>
<dbReference type="Gene3D" id="1.10.3730.20">
    <property type="match status" value="1"/>
</dbReference>
<evidence type="ECO:0000256" key="8">
    <source>
        <dbReference type="SAM" id="Phobius"/>
    </source>
</evidence>
<dbReference type="InterPro" id="IPR037185">
    <property type="entry name" value="EmrE-like"/>
</dbReference>
<keyword evidence="4 7" id="KW-0812">Transmembrane</keyword>
<evidence type="ECO:0000256" key="2">
    <source>
        <dbReference type="ARBA" id="ARBA00022448"/>
    </source>
</evidence>
<dbReference type="InterPro" id="IPR045324">
    <property type="entry name" value="Small_multidrug_res"/>
</dbReference>
<evidence type="ECO:0000313" key="9">
    <source>
        <dbReference type="EMBL" id="WUS55239.1"/>
    </source>
</evidence>
<dbReference type="PANTHER" id="PTHR30561">
    <property type="entry name" value="SMR FAMILY PROTON-DEPENDENT DRUG EFFLUX TRANSPORTER SUGE"/>
    <property type="match status" value="1"/>
</dbReference>
<feature type="transmembrane region" description="Helical" evidence="8">
    <location>
        <begin position="31"/>
        <end position="49"/>
    </location>
</feature>
<evidence type="ECO:0000256" key="6">
    <source>
        <dbReference type="ARBA" id="ARBA00023136"/>
    </source>
</evidence>
<dbReference type="Pfam" id="PF00893">
    <property type="entry name" value="Multi_Drug_Res"/>
    <property type="match status" value="1"/>
</dbReference>
<comment type="subcellular location">
    <subcellularLocation>
        <location evidence="1 7">Cell membrane</location>
        <topology evidence="1 7">Multi-pass membrane protein</topology>
    </subcellularLocation>
</comment>
<keyword evidence="2" id="KW-0813">Transport</keyword>
<dbReference type="SUPFAM" id="SSF103481">
    <property type="entry name" value="Multidrug resistance efflux transporter EmrE"/>
    <property type="match status" value="1"/>
</dbReference>
<keyword evidence="3" id="KW-1003">Cell membrane</keyword>
<evidence type="ECO:0000256" key="3">
    <source>
        <dbReference type="ARBA" id="ARBA00022475"/>
    </source>
</evidence>
<keyword evidence="6 8" id="KW-0472">Membrane</keyword>
<reference evidence="9 10" key="1">
    <citation type="submission" date="2022-10" db="EMBL/GenBank/DDBJ databases">
        <title>The complete genomes of actinobacterial strains from the NBC collection.</title>
        <authorList>
            <person name="Joergensen T.S."/>
            <person name="Alvarez Arevalo M."/>
            <person name="Sterndorff E.B."/>
            <person name="Faurdal D."/>
            <person name="Vuksanovic O."/>
            <person name="Mourched A.-S."/>
            <person name="Charusanti P."/>
            <person name="Shaw S."/>
            <person name="Blin K."/>
            <person name="Weber T."/>
        </authorList>
    </citation>
    <scope>NUCLEOTIDE SEQUENCE [LARGE SCALE GENOMIC DNA]</scope>
    <source>
        <strain evidence="9 10">NBC_01247</strain>
    </source>
</reference>
<evidence type="ECO:0000256" key="7">
    <source>
        <dbReference type="RuleBase" id="RU003942"/>
    </source>
</evidence>
<proteinExistence type="inferred from homology"/>
<dbReference type="Proteomes" id="UP001432014">
    <property type="component" value="Chromosome"/>
</dbReference>
<evidence type="ECO:0000256" key="1">
    <source>
        <dbReference type="ARBA" id="ARBA00004651"/>
    </source>
</evidence>